<dbReference type="GO" id="GO:0098535">
    <property type="term" value="P:de novo centriole assembly involved in multi-ciliated epithelial cell differentiation"/>
    <property type="evidence" value="ECO:0007669"/>
    <property type="project" value="TreeGrafter"/>
</dbReference>
<feature type="compositionally biased region" description="Basic and acidic residues" evidence="6">
    <location>
        <begin position="750"/>
        <end position="765"/>
    </location>
</feature>
<reference evidence="9 10" key="1">
    <citation type="submission" date="2020-03" db="EMBL/GenBank/DDBJ databases">
        <title>Dissostichus mawsoni Genome sequencing and assembly.</title>
        <authorList>
            <person name="Park H."/>
        </authorList>
    </citation>
    <scope>NUCLEOTIDE SEQUENCE [LARGE SCALE GENOMIC DNA]</scope>
    <source>
        <strain evidence="9">DM0001</strain>
        <tissue evidence="9">Muscle</tissue>
    </source>
</reference>
<evidence type="ECO:0000256" key="4">
    <source>
        <dbReference type="ARBA" id="ARBA00023054"/>
    </source>
</evidence>
<feature type="coiled-coil region" evidence="5">
    <location>
        <begin position="346"/>
        <end position="373"/>
    </location>
</feature>
<evidence type="ECO:0000313" key="10">
    <source>
        <dbReference type="Proteomes" id="UP000518266"/>
    </source>
</evidence>
<feature type="region of interest" description="Disordered" evidence="6">
    <location>
        <begin position="117"/>
        <end position="142"/>
    </location>
</feature>
<feature type="coiled-coil region" evidence="5">
    <location>
        <begin position="282"/>
        <end position="309"/>
    </location>
</feature>
<dbReference type="Proteomes" id="UP000518266">
    <property type="component" value="Unassembled WGS sequence"/>
</dbReference>
<evidence type="ECO:0008006" key="11">
    <source>
        <dbReference type="Google" id="ProtNLM"/>
    </source>
</evidence>
<dbReference type="GO" id="GO:0005737">
    <property type="term" value="C:cytoplasm"/>
    <property type="evidence" value="ECO:0007669"/>
    <property type="project" value="UniProtKB-SubCell"/>
</dbReference>
<evidence type="ECO:0000256" key="1">
    <source>
        <dbReference type="ARBA" id="ARBA00004496"/>
    </source>
</evidence>
<feature type="region of interest" description="Disordered" evidence="6">
    <location>
        <begin position="818"/>
        <end position="839"/>
    </location>
</feature>
<evidence type="ECO:0000256" key="3">
    <source>
        <dbReference type="ARBA" id="ARBA00022490"/>
    </source>
</evidence>
<evidence type="ECO:0000259" key="7">
    <source>
        <dbReference type="Pfam" id="PF17045"/>
    </source>
</evidence>
<proteinExistence type="inferred from homology"/>
<dbReference type="InterPro" id="IPR031470">
    <property type="entry name" value="CEP63/Deup1_N"/>
</dbReference>
<dbReference type="EMBL" id="JAAKFY010000025">
    <property type="protein sequence ID" value="KAF3835747.1"/>
    <property type="molecule type" value="Genomic_DNA"/>
</dbReference>
<protein>
    <recommendedName>
        <fullName evidence="11">Centrosomal protein of 63 kDa</fullName>
    </recommendedName>
</protein>
<evidence type="ECO:0000256" key="6">
    <source>
        <dbReference type="SAM" id="MobiDB-lite"/>
    </source>
</evidence>
<comment type="subcellular location">
    <subcellularLocation>
        <location evidence="1">Cytoplasm</location>
    </subcellularLocation>
</comment>
<dbReference type="GO" id="GO:0005814">
    <property type="term" value="C:centriole"/>
    <property type="evidence" value="ECO:0007669"/>
    <property type="project" value="TreeGrafter"/>
</dbReference>
<comment type="caution">
    <text evidence="9">The sequence shown here is derived from an EMBL/GenBank/DDBJ whole genome shotgun (WGS) entry which is preliminary data.</text>
</comment>
<gene>
    <name evidence="9" type="ORF">F7725_028306</name>
</gene>
<dbReference type="InterPro" id="IPR057656">
    <property type="entry name" value="CEP63/Deup1_CC"/>
</dbReference>
<feature type="compositionally biased region" description="Low complexity" evidence="6">
    <location>
        <begin position="716"/>
        <end position="740"/>
    </location>
</feature>
<evidence type="ECO:0000256" key="5">
    <source>
        <dbReference type="SAM" id="Coils"/>
    </source>
</evidence>
<keyword evidence="3" id="KW-0963">Cytoplasm</keyword>
<evidence type="ECO:0000259" key="8">
    <source>
        <dbReference type="Pfam" id="PF25771"/>
    </source>
</evidence>
<keyword evidence="4 5" id="KW-0175">Coiled coil</keyword>
<dbReference type="PANTHER" id="PTHR18875:SF3">
    <property type="entry name" value="CENTROSOMAL PROTEIN OF 63 KDA"/>
    <property type="match status" value="1"/>
</dbReference>
<feature type="domain" description="CEP63/Deup1 N-terminal" evidence="7">
    <location>
        <begin position="207"/>
        <end position="466"/>
    </location>
</feature>
<sequence length="839" mass="93522">MFNVQKGRSSETICHEGVSGYKQSPDSNTNGFLALTAWTLSLQRVRTYTLLPGTILSWCCFVKLNFLKKPGSLSFVLADLEEALKSKTSAFSPSSSSSSSSSASASSSSGICSHSLLSTHRASCRPRPRPTPVTRRHRGQPTVSSPLRAWDIVSRHSWQKVCLQCSTLGTLSVREQVKVKFNAERVISQQMEASLGCLQNPDLSSVLSSCEPELQELMRQIDIMIDHQRREWEAETQAMELRLERGEEELLAYRNLVERRDLEIGLLRQQLEEVQPGRHEMVTQNEKQLQRLREELDKLKRSYLKLQRKQLKESSGGANTKASEMAGLSEKLQVCQQRSVEWEQQHIQSQKQVTELEAQNQSLTDELTLMKSQGALCQKERERVCLQLQKAQGSLHSQELELERLRPLELWLGQREQLSSGVLSEERQELHATLDSQDSFVQTSGLERQRLSNETARLTQALQAKNQVIAQGCAGVETLRQDLEKAATKLYCAEACEDHLKAQVACLKESLERVSRQKADQSELRSIKAQYDSSVAERKKVRDLLCLLVLWQSTRSSSGQTHSGELEGMRREVSKLTSELHQRDATICTLKGSPSSIRQHCGGVGRAAQKEAQLTRGESSPAPLGDSYLSSLCSLEQENVRLRKDLSELRTRLQASSRTCPDQYQQALLHHAKTDPPQLAQDRQETATKAELQTSGLCPGEIQSLFQQLHTLSQASCSPDSRPASSASSSSSTRLTRRNSVPSPNDSAAEEQRSSSEHSESREKPIPSPSAMEPLSVSPGDGTVSRFLQEESFLAKELVQKLDSHIQGMRESNARILSKYLPGGSGPPHTSTDCRQQSG</sequence>
<evidence type="ECO:0000313" key="9">
    <source>
        <dbReference type="EMBL" id="KAF3835747.1"/>
    </source>
</evidence>
<feature type="compositionally biased region" description="Polar residues" evidence="6">
    <location>
        <begin position="828"/>
        <end position="839"/>
    </location>
</feature>
<dbReference type="Pfam" id="PF17045">
    <property type="entry name" value="CEP63"/>
    <property type="match status" value="1"/>
</dbReference>
<dbReference type="AlphaFoldDB" id="A0A7J5XGK0"/>
<dbReference type="PANTHER" id="PTHR18875">
    <property type="entry name" value="SARCOMA ANTIGEN NY-SAR-24/CYTOSKELETAL PROTEIN SOJO"/>
    <property type="match status" value="1"/>
</dbReference>
<dbReference type="OrthoDB" id="10007333at2759"/>
<feature type="domain" description="CEP63/Deup1 CEP152 binding coiled coil" evidence="8">
    <location>
        <begin position="785"/>
        <end position="820"/>
    </location>
</feature>
<feature type="region of interest" description="Disordered" evidence="6">
    <location>
        <begin position="714"/>
        <end position="784"/>
    </location>
</feature>
<evidence type="ECO:0000256" key="2">
    <source>
        <dbReference type="ARBA" id="ARBA00007181"/>
    </source>
</evidence>
<keyword evidence="10" id="KW-1185">Reference proteome</keyword>
<comment type="similarity">
    <text evidence="2">Belongs to the CEP63 family.</text>
</comment>
<accession>A0A7J5XGK0</accession>
<dbReference type="GO" id="GO:0007099">
    <property type="term" value="P:centriole replication"/>
    <property type="evidence" value="ECO:0007669"/>
    <property type="project" value="TreeGrafter"/>
</dbReference>
<organism evidence="9 10">
    <name type="scientific">Dissostichus mawsoni</name>
    <name type="common">Antarctic cod</name>
    <dbReference type="NCBI Taxonomy" id="36200"/>
    <lineage>
        <taxon>Eukaryota</taxon>
        <taxon>Metazoa</taxon>
        <taxon>Chordata</taxon>
        <taxon>Craniata</taxon>
        <taxon>Vertebrata</taxon>
        <taxon>Euteleostomi</taxon>
        <taxon>Actinopterygii</taxon>
        <taxon>Neopterygii</taxon>
        <taxon>Teleostei</taxon>
        <taxon>Neoteleostei</taxon>
        <taxon>Acanthomorphata</taxon>
        <taxon>Eupercaria</taxon>
        <taxon>Perciformes</taxon>
        <taxon>Notothenioidei</taxon>
        <taxon>Nototheniidae</taxon>
        <taxon>Dissostichus</taxon>
    </lineage>
</organism>
<name>A0A7J5XGK0_DISMA</name>
<feature type="compositionally biased region" description="Basic residues" evidence="6">
    <location>
        <begin position="122"/>
        <end position="139"/>
    </location>
</feature>
<dbReference type="Pfam" id="PF25771">
    <property type="entry name" value="CC_CEP152-bind"/>
    <property type="match status" value="1"/>
</dbReference>